<protein>
    <recommendedName>
        <fullName evidence="9">Multidrug-efflux transporter</fullName>
    </recommendedName>
</protein>
<feature type="transmembrane region" description="Helical" evidence="10">
    <location>
        <begin position="415"/>
        <end position="437"/>
    </location>
</feature>
<dbReference type="Pfam" id="PF01554">
    <property type="entry name" value="MatE"/>
    <property type="match status" value="2"/>
</dbReference>
<dbReference type="eggNOG" id="COG0534">
    <property type="taxonomic scope" value="Bacteria"/>
</dbReference>
<dbReference type="InterPro" id="IPR002528">
    <property type="entry name" value="MATE_fam"/>
</dbReference>
<evidence type="ECO:0000313" key="11">
    <source>
        <dbReference type="EMBL" id="ABV92698.1"/>
    </source>
</evidence>
<dbReference type="AlphaFoldDB" id="A8LRZ1"/>
<keyword evidence="4" id="KW-1003">Cell membrane</keyword>
<dbReference type="PANTHER" id="PTHR43298:SF2">
    <property type="entry name" value="FMN_FAD EXPORTER YEEO-RELATED"/>
    <property type="match status" value="1"/>
</dbReference>
<dbReference type="CDD" id="cd13131">
    <property type="entry name" value="MATE_NorM_like"/>
    <property type="match status" value="1"/>
</dbReference>
<evidence type="ECO:0000256" key="5">
    <source>
        <dbReference type="ARBA" id="ARBA00022692"/>
    </source>
</evidence>
<evidence type="ECO:0000256" key="7">
    <source>
        <dbReference type="ARBA" id="ARBA00023065"/>
    </source>
</evidence>
<dbReference type="GO" id="GO:0005886">
    <property type="term" value="C:plasma membrane"/>
    <property type="evidence" value="ECO:0007669"/>
    <property type="project" value="UniProtKB-SubCell"/>
</dbReference>
<dbReference type="PANTHER" id="PTHR43298">
    <property type="entry name" value="MULTIDRUG RESISTANCE PROTEIN NORM-RELATED"/>
    <property type="match status" value="1"/>
</dbReference>
<dbReference type="InterPro" id="IPR050222">
    <property type="entry name" value="MATE_MdtK"/>
</dbReference>
<feature type="transmembrane region" description="Helical" evidence="10">
    <location>
        <begin position="313"/>
        <end position="335"/>
    </location>
</feature>
<dbReference type="PIRSF" id="PIRSF006603">
    <property type="entry name" value="DinF"/>
    <property type="match status" value="1"/>
</dbReference>
<dbReference type="STRING" id="398580.Dshi_0953"/>
<evidence type="ECO:0000256" key="9">
    <source>
        <dbReference type="ARBA" id="ARBA00031636"/>
    </source>
</evidence>
<evidence type="ECO:0000256" key="6">
    <source>
        <dbReference type="ARBA" id="ARBA00022989"/>
    </source>
</evidence>
<feature type="transmembrane region" description="Helical" evidence="10">
    <location>
        <begin position="53"/>
        <end position="78"/>
    </location>
</feature>
<feature type="transmembrane region" description="Helical" evidence="10">
    <location>
        <begin position="350"/>
        <end position="367"/>
    </location>
</feature>
<reference evidence="12" key="1">
    <citation type="journal article" date="2010" name="ISME J.">
        <title>The complete genome sequence of the algal symbiont Dinoroseobacter shibae: a hitchhiker's guide to life in the sea.</title>
        <authorList>
            <person name="Wagner-Dobler I."/>
            <person name="Ballhausen B."/>
            <person name="Berger M."/>
            <person name="Brinkhoff T."/>
            <person name="Buchholz I."/>
            <person name="Bunk B."/>
            <person name="Cypionka H."/>
            <person name="Daniel R."/>
            <person name="Drepper T."/>
            <person name="Gerdts G."/>
            <person name="Hahnke S."/>
            <person name="Han C."/>
            <person name="Jahn D."/>
            <person name="Kalhoefer D."/>
            <person name="Kiss H."/>
            <person name="Klenk H.P."/>
            <person name="Kyrpides N."/>
            <person name="Liebl W."/>
            <person name="Liesegang H."/>
            <person name="Meincke L."/>
            <person name="Pati A."/>
            <person name="Petersen J."/>
            <person name="Piekarski T."/>
            <person name="Pommerenke C."/>
            <person name="Pradella S."/>
            <person name="Pukall R."/>
            <person name="Rabus R."/>
            <person name="Stackebrandt E."/>
            <person name="Thole S."/>
            <person name="Thompson L."/>
            <person name="Tielen P."/>
            <person name="Tomasch J."/>
            <person name="von Jan M."/>
            <person name="Wanphrut N."/>
            <person name="Wichels A."/>
            <person name="Zech H."/>
            <person name="Simon M."/>
        </authorList>
    </citation>
    <scope>NUCLEOTIDE SEQUENCE [LARGE SCALE GENOMIC DNA]</scope>
    <source>
        <strain evidence="12">DSM 16493 / NCIMB 14021 / DFL 12</strain>
    </source>
</reference>
<feature type="transmembrane region" description="Helical" evidence="10">
    <location>
        <begin position="192"/>
        <end position="215"/>
    </location>
</feature>
<feature type="transmembrane region" description="Helical" evidence="10">
    <location>
        <begin position="282"/>
        <end position="301"/>
    </location>
</feature>
<feature type="transmembrane region" description="Helical" evidence="10">
    <location>
        <begin position="136"/>
        <end position="154"/>
    </location>
</feature>
<evidence type="ECO:0000256" key="1">
    <source>
        <dbReference type="ARBA" id="ARBA00004429"/>
    </source>
</evidence>
<evidence type="ECO:0000313" key="12">
    <source>
        <dbReference type="Proteomes" id="UP000006833"/>
    </source>
</evidence>
<proteinExistence type="predicted"/>
<evidence type="ECO:0000256" key="2">
    <source>
        <dbReference type="ARBA" id="ARBA00022448"/>
    </source>
</evidence>
<dbReference type="Proteomes" id="UP000006833">
    <property type="component" value="Chromosome"/>
</dbReference>
<sequence length="450" mass="46804">MPMSHASPIPTTISELAPLLRLSIPLMIGLAAPMLIGVIDTVMIAPLGTEPLAAAGITTSVVIILLSSLWGLVTMTGIRIAQAEGAGDRPGVAIELKTGLWLSLAAGGLGMALMLAILPALGLLGQPDSVRAILPGYWVSMAVWLLPFTAFYVIKGLFDAVDRPWAGVALSYLGVVVNLPLNWLLIYPAGLGLLGAGLASILSQTLALGAAWLVWRRAKGLAPWRVPVPAGALRLRAQIRDGWPLVVGYAGEGGAYALIGLMMGWVGATALAANQIVHTVGAVGYVFPLGMAMAASIRVGLAHGAGQTGRLRAILRAALTVVTGWMILLMAFFLIAGDWLSGLLSDDPEVVALAATLFIALACMQIADGVQSTSLGALRGMGDMRWPTAMSLIAYWPLALPAAYALGFWAGLGALGLWVGFGLGLAIAAIMLPLRFWHLTGRAPAMQIGH</sequence>
<keyword evidence="12" id="KW-1185">Reference proteome</keyword>
<evidence type="ECO:0000256" key="8">
    <source>
        <dbReference type="ARBA" id="ARBA00023136"/>
    </source>
</evidence>
<evidence type="ECO:0000256" key="3">
    <source>
        <dbReference type="ARBA" id="ARBA00022449"/>
    </source>
</evidence>
<dbReference type="HOGENOM" id="CLU_012893_6_3_5"/>
<gene>
    <name evidence="11" type="ordered locus">Dshi_0953</name>
</gene>
<organism evidence="11 12">
    <name type="scientific">Dinoroseobacter shibae (strain DSM 16493 / NCIMB 14021 / DFL 12)</name>
    <dbReference type="NCBI Taxonomy" id="398580"/>
    <lineage>
        <taxon>Bacteria</taxon>
        <taxon>Pseudomonadati</taxon>
        <taxon>Pseudomonadota</taxon>
        <taxon>Alphaproteobacteria</taxon>
        <taxon>Rhodobacterales</taxon>
        <taxon>Roseobacteraceae</taxon>
        <taxon>Dinoroseobacter</taxon>
    </lineage>
</organism>
<dbReference type="EMBL" id="CP000830">
    <property type="protein sequence ID" value="ABV92698.1"/>
    <property type="molecule type" value="Genomic_DNA"/>
</dbReference>
<comment type="subcellular location">
    <subcellularLocation>
        <location evidence="1">Cell inner membrane</location>
        <topology evidence="1">Multi-pass membrane protein</topology>
    </subcellularLocation>
</comment>
<dbReference type="InterPro" id="IPR048279">
    <property type="entry name" value="MdtK-like"/>
</dbReference>
<evidence type="ECO:0000256" key="10">
    <source>
        <dbReference type="SAM" id="Phobius"/>
    </source>
</evidence>
<feature type="transmembrane region" description="Helical" evidence="10">
    <location>
        <begin position="26"/>
        <end position="47"/>
    </location>
</feature>
<dbReference type="GO" id="GO:0006811">
    <property type="term" value="P:monoatomic ion transport"/>
    <property type="evidence" value="ECO:0007669"/>
    <property type="project" value="UniProtKB-KW"/>
</dbReference>
<feature type="transmembrane region" description="Helical" evidence="10">
    <location>
        <begin position="388"/>
        <end position="409"/>
    </location>
</feature>
<keyword evidence="6 10" id="KW-1133">Transmembrane helix</keyword>
<keyword evidence="8 10" id="KW-0472">Membrane</keyword>
<feature type="transmembrane region" description="Helical" evidence="10">
    <location>
        <begin position="166"/>
        <end position="186"/>
    </location>
</feature>
<feature type="transmembrane region" description="Helical" evidence="10">
    <location>
        <begin position="99"/>
        <end position="124"/>
    </location>
</feature>
<accession>A8LRZ1</accession>
<dbReference type="KEGG" id="dsh:Dshi_0953"/>
<keyword evidence="2" id="KW-0813">Transport</keyword>
<dbReference type="GO" id="GO:0042910">
    <property type="term" value="F:xenobiotic transmembrane transporter activity"/>
    <property type="evidence" value="ECO:0007669"/>
    <property type="project" value="InterPro"/>
</dbReference>
<keyword evidence="7" id="KW-0406">Ion transport</keyword>
<dbReference type="GO" id="GO:0015297">
    <property type="term" value="F:antiporter activity"/>
    <property type="evidence" value="ECO:0007669"/>
    <property type="project" value="UniProtKB-KW"/>
</dbReference>
<evidence type="ECO:0000256" key="4">
    <source>
        <dbReference type="ARBA" id="ARBA00022475"/>
    </source>
</evidence>
<name>A8LRZ1_DINSH</name>
<keyword evidence="5 10" id="KW-0812">Transmembrane</keyword>
<dbReference type="NCBIfam" id="TIGR00797">
    <property type="entry name" value="matE"/>
    <property type="match status" value="1"/>
</dbReference>
<keyword evidence="3" id="KW-0050">Antiport</keyword>